<dbReference type="GO" id="GO:0042910">
    <property type="term" value="F:xenobiotic transmembrane transporter activity"/>
    <property type="evidence" value="ECO:0007669"/>
    <property type="project" value="TreeGrafter"/>
</dbReference>
<feature type="transmembrane region" description="Helical" evidence="8">
    <location>
        <begin position="12"/>
        <end position="31"/>
    </location>
</feature>
<feature type="transmembrane region" description="Helical" evidence="8">
    <location>
        <begin position="452"/>
        <end position="472"/>
    </location>
</feature>
<dbReference type="PATRIC" id="fig|1379910.4.peg.1688"/>
<dbReference type="Gene3D" id="1.20.1640.10">
    <property type="entry name" value="Multidrug efflux transporter AcrB transmembrane domain"/>
    <property type="match status" value="2"/>
</dbReference>
<evidence type="ECO:0000256" key="7">
    <source>
        <dbReference type="ARBA" id="ARBA00023136"/>
    </source>
</evidence>
<dbReference type="EMBL" id="CP010777">
    <property type="protein sequence ID" value="AKQ45562.1"/>
    <property type="molecule type" value="Genomic_DNA"/>
</dbReference>
<feature type="transmembrane region" description="Helical" evidence="8">
    <location>
        <begin position="904"/>
        <end position="923"/>
    </location>
</feature>
<dbReference type="SUPFAM" id="SSF82866">
    <property type="entry name" value="Multidrug efflux transporter AcrB transmembrane domain"/>
    <property type="match status" value="2"/>
</dbReference>
<dbReference type="GO" id="GO:0008324">
    <property type="term" value="F:monoatomic cation transmembrane transporter activity"/>
    <property type="evidence" value="ECO:0007669"/>
    <property type="project" value="InterPro"/>
</dbReference>
<keyword evidence="10" id="KW-1185">Reference proteome</keyword>
<feature type="transmembrane region" description="Helical" evidence="8">
    <location>
        <begin position="929"/>
        <end position="952"/>
    </location>
</feature>
<keyword evidence="6 8" id="KW-1133">Transmembrane helix</keyword>
<dbReference type="PRINTS" id="PR00702">
    <property type="entry name" value="ACRIFLAVINRP"/>
</dbReference>
<feature type="transmembrane region" description="Helical" evidence="8">
    <location>
        <begin position="539"/>
        <end position="559"/>
    </location>
</feature>
<dbReference type="SUPFAM" id="SSF82693">
    <property type="entry name" value="Multidrug efflux transporter AcrB pore domain, PN1, PN2, PC1 and PC2 subdomains"/>
    <property type="match status" value="2"/>
</dbReference>
<evidence type="ECO:0000313" key="10">
    <source>
        <dbReference type="Proteomes" id="UP000036458"/>
    </source>
</evidence>
<dbReference type="Gene3D" id="3.30.70.1320">
    <property type="entry name" value="Multidrug efflux transporter AcrB pore domain like"/>
    <property type="match status" value="1"/>
</dbReference>
<feature type="transmembrane region" description="Helical" evidence="8">
    <location>
        <begin position="1056"/>
        <end position="1074"/>
    </location>
</feature>
<evidence type="ECO:0000256" key="6">
    <source>
        <dbReference type="ARBA" id="ARBA00022989"/>
    </source>
</evidence>
<dbReference type="GO" id="GO:0015562">
    <property type="term" value="F:efflux transmembrane transporter activity"/>
    <property type="evidence" value="ECO:0007669"/>
    <property type="project" value="InterPro"/>
</dbReference>
<dbReference type="SUPFAM" id="SSF82714">
    <property type="entry name" value="Multidrug efflux transporter AcrB TolC docking domain, DN and DC subdomains"/>
    <property type="match status" value="2"/>
</dbReference>
<dbReference type="OrthoDB" id="636130at2"/>
<protein>
    <submittedName>
        <fullName evidence="9">Acriflavine resistance protein B</fullName>
    </submittedName>
</protein>
<feature type="transmembrane region" description="Helical" evidence="8">
    <location>
        <begin position="345"/>
        <end position="361"/>
    </location>
</feature>
<dbReference type="Gene3D" id="3.30.2090.10">
    <property type="entry name" value="Multidrug efflux transporter AcrB TolC docking domain, DN and DC subdomains"/>
    <property type="match status" value="2"/>
</dbReference>
<comment type="subcellular location">
    <subcellularLocation>
        <location evidence="1">Cell membrane</location>
        <topology evidence="1">Multi-pass membrane protein</topology>
    </subcellularLocation>
</comment>
<feature type="transmembrane region" description="Helical" evidence="8">
    <location>
        <begin position="484"/>
        <end position="507"/>
    </location>
</feature>
<evidence type="ECO:0000256" key="5">
    <source>
        <dbReference type="ARBA" id="ARBA00022692"/>
    </source>
</evidence>
<dbReference type="Gene3D" id="1.20.1600.10">
    <property type="entry name" value="Outer membrane efflux proteins (OEP)"/>
    <property type="match status" value="1"/>
</dbReference>
<dbReference type="NCBIfam" id="TIGR00914">
    <property type="entry name" value="2A0601"/>
    <property type="match status" value="1"/>
</dbReference>
<feature type="transmembrane region" description="Helical" evidence="8">
    <location>
        <begin position="394"/>
        <end position="417"/>
    </location>
</feature>
<keyword evidence="3" id="KW-0813">Transport</keyword>
<dbReference type="Pfam" id="PF00873">
    <property type="entry name" value="ACR_tran"/>
    <property type="match status" value="1"/>
</dbReference>
<feature type="transmembrane region" description="Helical" evidence="8">
    <location>
        <begin position="368"/>
        <end position="388"/>
    </location>
</feature>
<keyword evidence="4" id="KW-1003">Cell membrane</keyword>
<accession>A0A0H4VNV7</accession>
<evidence type="ECO:0000256" key="3">
    <source>
        <dbReference type="ARBA" id="ARBA00022448"/>
    </source>
</evidence>
<evidence type="ECO:0000256" key="1">
    <source>
        <dbReference type="ARBA" id="ARBA00004651"/>
    </source>
</evidence>
<keyword evidence="7 8" id="KW-0472">Membrane</keyword>
<dbReference type="STRING" id="1379910.TH63_07725"/>
<dbReference type="Gene3D" id="3.30.70.1440">
    <property type="entry name" value="Multidrug efflux transporter AcrB pore domain"/>
    <property type="match status" value="1"/>
</dbReference>
<dbReference type="InterPro" id="IPR004763">
    <property type="entry name" value="CusA-like"/>
</dbReference>
<comment type="similarity">
    <text evidence="2">Belongs to the resistance-nodulation-cell division (RND) (TC 2.A.6) family.</text>
</comment>
<dbReference type="InterPro" id="IPR027463">
    <property type="entry name" value="AcrB_DN_DC_subdom"/>
</dbReference>
<organism evidence="9 10">
    <name type="scientific">Rufibacter radiotolerans</name>
    <dbReference type="NCBI Taxonomy" id="1379910"/>
    <lineage>
        <taxon>Bacteria</taxon>
        <taxon>Pseudomonadati</taxon>
        <taxon>Bacteroidota</taxon>
        <taxon>Cytophagia</taxon>
        <taxon>Cytophagales</taxon>
        <taxon>Hymenobacteraceae</taxon>
        <taxon>Rufibacter</taxon>
    </lineage>
</organism>
<dbReference type="SUPFAM" id="SSF56954">
    <property type="entry name" value="Outer membrane efflux proteins (OEP)"/>
    <property type="match status" value="1"/>
</dbReference>
<feature type="transmembrane region" description="Helical" evidence="8">
    <location>
        <begin position="878"/>
        <end position="897"/>
    </location>
</feature>
<proteinExistence type="inferred from homology"/>
<evidence type="ECO:0000313" key="9">
    <source>
        <dbReference type="EMBL" id="AKQ45562.1"/>
    </source>
</evidence>
<evidence type="ECO:0000256" key="2">
    <source>
        <dbReference type="ARBA" id="ARBA00010942"/>
    </source>
</evidence>
<evidence type="ECO:0000256" key="4">
    <source>
        <dbReference type="ARBA" id="ARBA00022475"/>
    </source>
</evidence>
<dbReference type="RefSeq" id="WP_048920445.1">
    <property type="nucleotide sequence ID" value="NZ_CP010777.1"/>
</dbReference>
<feature type="transmembrane region" description="Helical" evidence="8">
    <location>
        <begin position="982"/>
        <end position="1004"/>
    </location>
</feature>
<dbReference type="GO" id="GO:0005886">
    <property type="term" value="C:plasma membrane"/>
    <property type="evidence" value="ECO:0007669"/>
    <property type="project" value="UniProtKB-SubCell"/>
</dbReference>
<dbReference type="Proteomes" id="UP000036458">
    <property type="component" value="Chromosome"/>
</dbReference>
<dbReference type="PANTHER" id="PTHR32063">
    <property type="match status" value="1"/>
</dbReference>
<keyword evidence="5 8" id="KW-0812">Transmembrane</keyword>
<name>A0A0H4VNV7_9BACT</name>
<reference evidence="9 10" key="1">
    <citation type="submission" date="2015-01" db="EMBL/GenBank/DDBJ databases">
        <title>Rufibacter sp./DG31D/ whole genome sequencing.</title>
        <authorList>
            <person name="Kim M.K."/>
            <person name="Srinivasan S."/>
            <person name="Lee J.-J."/>
        </authorList>
    </citation>
    <scope>NUCLEOTIDE SEQUENCE [LARGE SCALE GENOMIC DNA]</scope>
    <source>
        <strain evidence="9 10">DG31D</strain>
    </source>
</reference>
<gene>
    <name evidence="9" type="ORF">TH63_07725</name>
</gene>
<dbReference type="Gene3D" id="3.30.70.1430">
    <property type="entry name" value="Multidrug efflux transporter AcrB pore domain"/>
    <property type="match status" value="2"/>
</dbReference>
<dbReference type="InterPro" id="IPR001036">
    <property type="entry name" value="Acrflvin-R"/>
</dbReference>
<evidence type="ECO:0000256" key="8">
    <source>
        <dbReference type="SAM" id="Phobius"/>
    </source>
</evidence>
<feature type="transmembrane region" description="Helical" evidence="8">
    <location>
        <begin position="1010"/>
        <end position="1036"/>
    </location>
</feature>
<sequence>MLNKIISFSIQNKLIIGLMVIVLVVVGSYNVTLLPIDAVPDITNNQVQVITVAPSLGAPDIERLVTFPVEQANSNIPGIKEIRSFSRFGLSLVTIVFGDGVDVYWARQQVAERLQTVASQIPQGVGQPELGPVTTGLGEIYQYVVRPKPGYENQYGAMELRTIQDWIVRRQLLGVPGVADVSSFGGFLKQYQIEVNPLRLKSYGLSIADVFTALEQNNQNTGGSYIDKGDAVLFIRSEGLVGSLEDIENIALGQTSNGSPLLVRDVAEVTYGHATRFGAMTYNDKGEVAGAVVMMLKGANSNQVIKEVKTRIEQIKKSLPEGVVIEAFLDRTKMVNNAISTVERNLLEGALIVVFVLVLFLGNFRAGLLVASVIPLSMLFAITMMNTFGVSGNLMSLGALDFGLIVDGAVIIVEAVLHTFAYNKRFATTIHLSQQNMDDTVQKAASRMMNSAIFGQIIILIVYLPILTLQGIEGKMFRPMAQTVSFALVGAALLSITYVPMMSAVFLSKKITHTPTFSDRMMARLENFYQKHLRRVINYPKTVVASAFLLFAGAVWVLMSLGGEFIPALEEGDFAVDTRVLTGSNLNTTIKATQQASGILLDRFPEVEKIVTKIGSGEIPTDPMPIEASDMMVILKPKKEWSSASSFNELAEKMGEAMQEVPGITAGFQYPVQMRFNELMTGARQDVVCKIYGEDLDTLAHYAQRLGQIAATVQGAKDMYVETVTGMPQIVIKYNHAAIAQHGATISNINQAVNTAFAGVSTGLVFEGERRFDLVVRLQGELRQNINDVQNLLVPTQDGQQIPLYLVAEVKLEEGPYQIQREDAKRRIMVGFNVRDRDVQSLVAELQQKVQQQLNLPPAYYVVYGGAFENLEAARKRLSVAVPVSLALIFLLLYFAFRSFRYGLLIFSAIPLSAIGGVFGLWLRDMPFSISAGVGFIALFGVAVLNGIVMIAEFNRLRKKAGKPMTLQEIVLEGTHSRLRPVLMTASVASLGFLPMALSAGAGAEVQRPLATVVIGGLVVATLLTLFVLPSLYILFEKAVYHDEHPGQEETGSTPAPALVLLLLAFLLPAVAAAQQPITLDNAVAKALQQNLRLQNDRLHASSLQKLQGTAWDLPSTTVNGEYGQINSAYKDTRFGITQSMKLPAVYTTQKNLLKQEWQQGNAQSEVTAYELEWQVTKVFYEMLYSREKQRLLLRTDSLYASFLRNAELRFAKGASNILEKNTAQTQHGQVSLHVKQVQQEMVSLQQQFQDLLQTDTVFVPAVHPLKIAFPPVRDSLSVRQHPYLKLLQQQQEVSKARTRAEKNRLLPDLLAGYNNQSIKGNQTVDGVEKNYSSADRFSSVQVGVGLPLFSWAQKSRIQAARIQEQIAENSVVAVTFALEAQLKKAREQFLLAEEALTYFEKSALPNAATIISSANDLFRNGEIDYLEWVLLTNQAITIQTNYLEAVRSYNQITLDIKALTGRR</sequence>
<dbReference type="KEGG" id="ruf:TH63_07725"/>
<dbReference type="PANTHER" id="PTHR32063:SF24">
    <property type="entry name" value="CATION EFFLUX SYSTEM (ACRB_ACRD_ACRF FAMILY)"/>
    <property type="match status" value="1"/>
</dbReference>